<dbReference type="Proteomes" id="UP000286208">
    <property type="component" value="Unassembled WGS sequence"/>
</dbReference>
<dbReference type="InterPro" id="IPR050471">
    <property type="entry name" value="AB_hydrolase"/>
</dbReference>
<protein>
    <submittedName>
        <fullName evidence="2">Alpha/beta hydrolase</fullName>
    </submittedName>
</protein>
<dbReference type="Gene3D" id="3.40.50.1820">
    <property type="entry name" value="alpha/beta hydrolase"/>
    <property type="match status" value="1"/>
</dbReference>
<gene>
    <name evidence="2" type="ORF">EGT67_07785</name>
</gene>
<dbReference type="RefSeq" id="WP_127915495.1">
    <property type="nucleotide sequence ID" value="NZ_RKLP01000003.1"/>
</dbReference>
<proteinExistence type="predicted"/>
<dbReference type="SUPFAM" id="SSF53474">
    <property type="entry name" value="alpha/beta-Hydrolases"/>
    <property type="match status" value="1"/>
</dbReference>
<feature type="domain" description="AB hydrolase-1" evidence="1">
    <location>
        <begin position="84"/>
        <end position="333"/>
    </location>
</feature>
<keyword evidence="3" id="KW-1185">Reference proteome</keyword>
<organism evidence="2 3">
    <name type="scientific">Prescottella agglutinans</name>
    <dbReference type="NCBI Taxonomy" id="1644129"/>
    <lineage>
        <taxon>Bacteria</taxon>
        <taxon>Bacillati</taxon>
        <taxon>Actinomycetota</taxon>
        <taxon>Actinomycetes</taxon>
        <taxon>Mycobacteriales</taxon>
        <taxon>Nocardiaceae</taxon>
        <taxon>Prescottella</taxon>
    </lineage>
</organism>
<comment type="caution">
    <text evidence="2">The sequence shown here is derived from an EMBL/GenBank/DDBJ whole genome shotgun (WGS) entry which is preliminary data.</text>
</comment>
<evidence type="ECO:0000313" key="2">
    <source>
        <dbReference type="EMBL" id="RVW10112.1"/>
    </source>
</evidence>
<keyword evidence="2" id="KW-0378">Hydrolase</keyword>
<dbReference type="OrthoDB" id="5422338at2"/>
<name>A0A438BGS4_9NOCA</name>
<evidence type="ECO:0000259" key="1">
    <source>
        <dbReference type="Pfam" id="PF12697"/>
    </source>
</evidence>
<dbReference type="PANTHER" id="PTHR43433">
    <property type="entry name" value="HYDROLASE, ALPHA/BETA FOLD FAMILY PROTEIN"/>
    <property type="match status" value="1"/>
</dbReference>
<evidence type="ECO:0000313" key="3">
    <source>
        <dbReference type="Proteomes" id="UP000286208"/>
    </source>
</evidence>
<reference evidence="2 3" key="1">
    <citation type="submission" date="2018-11" db="EMBL/GenBank/DDBJ databases">
        <title>Rhodococcus spongicola sp. nov. and Rhodococcus xishaensis sp. nov. from marine sponges.</title>
        <authorList>
            <person name="Li L."/>
            <person name="Lin H.W."/>
        </authorList>
    </citation>
    <scope>NUCLEOTIDE SEQUENCE [LARGE SCALE GENOMIC DNA]</scope>
    <source>
        <strain evidence="2 3">CCTCC AB2014297</strain>
    </source>
</reference>
<dbReference type="EMBL" id="RKLP01000003">
    <property type="protein sequence ID" value="RVW10112.1"/>
    <property type="molecule type" value="Genomic_DNA"/>
</dbReference>
<dbReference type="InterPro" id="IPR000073">
    <property type="entry name" value="AB_hydrolase_1"/>
</dbReference>
<dbReference type="PANTHER" id="PTHR43433:SF1">
    <property type="entry name" value="BLL5160 PROTEIN"/>
    <property type="match status" value="1"/>
</dbReference>
<accession>A0A438BGS4</accession>
<dbReference type="AlphaFoldDB" id="A0A438BGS4"/>
<dbReference type="GO" id="GO:0016787">
    <property type="term" value="F:hydrolase activity"/>
    <property type="evidence" value="ECO:0007669"/>
    <property type="project" value="UniProtKB-KW"/>
</dbReference>
<dbReference type="Pfam" id="PF12697">
    <property type="entry name" value="Abhydrolase_6"/>
    <property type="match status" value="1"/>
</dbReference>
<sequence>MAVSERKSRKGLWTLIGVAGATAAAVVVARGRSAPRTAAARDDQAEASAVFATPGLEPEIVPVVSADGTELHVRAYGPPDADAIVLSHGWTCSADFWNPQVNALAEKYRVITYDQRGHGRSGIGSTPLSPEVLADDLAAVITATVRDGRKAEIVGHSMGGMSIVAWAGKYPEQVDRYAHSVLLASTGTDSLVAETTVIPLPPRFPRVPVPVGRAILGSAMPMPASPMATRAIKYIALAPGSTPAEVAFCGRIVSECHPRTRGGWGAALSTLDIRDGLKNLTVPTTVLVGTADRLTPPSHARRVAQVLDDADNLERLIVLKGIGHMTSVEAVADFNAEVERLRGLN</sequence>
<dbReference type="InterPro" id="IPR029058">
    <property type="entry name" value="AB_hydrolase_fold"/>
</dbReference>
<dbReference type="PRINTS" id="PR00111">
    <property type="entry name" value="ABHYDROLASE"/>
</dbReference>